<organism evidence="1 2">
    <name type="scientific">Phakopsora pachyrhizi</name>
    <name type="common">Asian soybean rust disease fungus</name>
    <dbReference type="NCBI Taxonomy" id="170000"/>
    <lineage>
        <taxon>Eukaryota</taxon>
        <taxon>Fungi</taxon>
        <taxon>Dikarya</taxon>
        <taxon>Basidiomycota</taxon>
        <taxon>Pucciniomycotina</taxon>
        <taxon>Pucciniomycetes</taxon>
        <taxon>Pucciniales</taxon>
        <taxon>Phakopsoraceae</taxon>
        <taxon>Phakopsora</taxon>
    </lineage>
</organism>
<dbReference type="EMBL" id="CALTRL010001782">
    <property type="protein sequence ID" value="CAH7673693.1"/>
    <property type="molecule type" value="Genomic_DNA"/>
</dbReference>
<evidence type="ECO:0000313" key="1">
    <source>
        <dbReference type="EMBL" id="CAH7673693.1"/>
    </source>
</evidence>
<evidence type="ECO:0000313" key="2">
    <source>
        <dbReference type="Proteomes" id="UP001153365"/>
    </source>
</evidence>
<reference evidence="1" key="1">
    <citation type="submission" date="2022-06" db="EMBL/GenBank/DDBJ databases">
        <authorList>
            <consortium name="SYNGENTA / RWTH Aachen University"/>
        </authorList>
    </citation>
    <scope>NUCLEOTIDE SEQUENCE</scope>
</reference>
<sequence length="109" mass="12472">MAKEVMRRAKREQKVNTMKEECIFVGYNNELFEGQSESMTMTNNYDKTDRDEGRPECRQSWLQTAILIGTAYLGEETMSWSVVHRIQSHISRKGQKDLLGIGLSLGKGV</sequence>
<gene>
    <name evidence="1" type="ORF">PPACK8108_LOCUS8578</name>
</gene>
<comment type="caution">
    <text evidence="1">The sequence shown here is derived from an EMBL/GenBank/DDBJ whole genome shotgun (WGS) entry which is preliminary data.</text>
</comment>
<keyword evidence="2" id="KW-1185">Reference proteome</keyword>
<dbReference type="Proteomes" id="UP001153365">
    <property type="component" value="Unassembled WGS sequence"/>
</dbReference>
<accession>A0AAV0AUW0</accession>
<name>A0AAV0AUW0_PHAPC</name>
<dbReference type="AlphaFoldDB" id="A0AAV0AUW0"/>
<protein>
    <submittedName>
        <fullName evidence="1">Uncharacterized protein</fullName>
    </submittedName>
</protein>
<proteinExistence type="predicted"/>